<evidence type="ECO:0000313" key="19">
    <source>
        <dbReference type="EMBL" id="CAG9334380.1"/>
    </source>
</evidence>
<evidence type="ECO:0000256" key="10">
    <source>
        <dbReference type="ARBA" id="ARBA00022837"/>
    </source>
</evidence>
<dbReference type="InterPro" id="IPR018247">
    <property type="entry name" value="EF_Hand_1_Ca_BS"/>
</dbReference>
<feature type="domain" description="EF-hand" evidence="18">
    <location>
        <begin position="429"/>
        <end position="464"/>
    </location>
</feature>
<dbReference type="InterPro" id="IPR002048">
    <property type="entry name" value="EF_hand_dom"/>
</dbReference>
<comment type="caution">
    <text evidence="19">The sequence shown here is derived from an EMBL/GenBank/DDBJ whole genome shotgun (WGS) entry which is preliminary data.</text>
</comment>
<name>A0AAU9KBY0_9CILI</name>
<feature type="domain" description="EF-hand" evidence="18">
    <location>
        <begin position="393"/>
        <end position="428"/>
    </location>
</feature>
<dbReference type="InterPro" id="IPR017441">
    <property type="entry name" value="Protein_kinase_ATP_BS"/>
</dbReference>
<evidence type="ECO:0000256" key="3">
    <source>
        <dbReference type="ARBA" id="ARBA00012513"/>
    </source>
</evidence>
<dbReference type="EMBL" id="CAJZBQ010000058">
    <property type="protein sequence ID" value="CAG9334380.1"/>
    <property type="molecule type" value="Genomic_DNA"/>
</dbReference>
<evidence type="ECO:0000313" key="20">
    <source>
        <dbReference type="Proteomes" id="UP001162131"/>
    </source>
</evidence>
<dbReference type="PROSITE" id="PS00018">
    <property type="entry name" value="EF_HAND_1"/>
    <property type="match status" value="4"/>
</dbReference>
<dbReference type="PROSITE" id="PS00108">
    <property type="entry name" value="PROTEIN_KINASE_ST"/>
    <property type="match status" value="1"/>
</dbReference>
<comment type="cofactor">
    <cofactor evidence="1">
        <name>Mg(2+)</name>
        <dbReference type="ChEBI" id="CHEBI:18420"/>
    </cofactor>
</comment>
<dbReference type="Pfam" id="PF00069">
    <property type="entry name" value="Pkinase"/>
    <property type="match status" value="1"/>
</dbReference>
<evidence type="ECO:0000259" key="17">
    <source>
        <dbReference type="PROSITE" id="PS50011"/>
    </source>
</evidence>
<evidence type="ECO:0000256" key="6">
    <source>
        <dbReference type="ARBA" id="ARBA00022723"/>
    </source>
</evidence>
<gene>
    <name evidence="19" type="ORF">BSTOLATCC_MIC60999</name>
</gene>
<evidence type="ECO:0000256" key="11">
    <source>
        <dbReference type="ARBA" id="ARBA00022840"/>
    </source>
</evidence>
<sequence length="468" mass="52882">MDRGLVVKKSFFVISSHGDIKDSYDFGKKLGDGSYGNVYLGTHKVTGQVRAIKQIPKSRIRDAERLESEISIMKNSDHPNIVKLYEVFEDARFIYLVMECCSGGELFNYIIEKKQLTEREAAHLFHQLLSSIRYLHSHNIIHRDLKPENLLFGGNPHQGADLKLCDFGLAKIFTTGSEAFRTRAGTPFYIAPEILAGTGYGKTCDIWSCGVILYILLCGYPPFFARTDAGIMERVRLGRFNFDRAEWNGVTEQAKDLIRHLLVLNVDQRYTVEQALAHPWIASNDVLPDQPLNLSVDSLRDFVGGHRLKKAVLMCIASQCSDADLRNLRESFVKIDANGDGTITLEELERGMASIEGINANIAELMRGMDVDRSGSIDYSEFLAATLDKSIYMQEERLYAAFKTFDLDGSGKISARELSEILGKERVDLDGTFWDEIIREADTNHDGEIDFTEFIELMNQRRLSSFRA</sequence>
<dbReference type="AlphaFoldDB" id="A0AAU9KBY0"/>
<dbReference type="GO" id="GO:0005524">
    <property type="term" value="F:ATP binding"/>
    <property type="evidence" value="ECO:0007669"/>
    <property type="project" value="UniProtKB-UniRule"/>
</dbReference>
<keyword evidence="5" id="KW-0808">Transferase</keyword>
<keyword evidence="8 15" id="KW-0547">Nucleotide-binding</keyword>
<evidence type="ECO:0000256" key="7">
    <source>
        <dbReference type="ARBA" id="ARBA00022737"/>
    </source>
</evidence>
<dbReference type="SMART" id="SM00054">
    <property type="entry name" value="EFh"/>
    <property type="match status" value="4"/>
</dbReference>
<keyword evidence="6" id="KW-0479">Metal-binding</keyword>
<keyword evidence="11 15" id="KW-0067">ATP-binding</keyword>
<dbReference type="CDD" id="cd05117">
    <property type="entry name" value="STKc_CAMK"/>
    <property type="match status" value="1"/>
</dbReference>
<evidence type="ECO:0000256" key="15">
    <source>
        <dbReference type="PROSITE-ProRule" id="PRU10141"/>
    </source>
</evidence>
<dbReference type="Gene3D" id="1.10.238.10">
    <property type="entry name" value="EF-hand"/>
    <property type="match status" value="2"/>
</dbReference>
<dbReference type="SUPFAM" id="SSF56112">
    <property type="entry name" value="Protein kinase-like (PK-like)"/>
    <property type="match status" value="1"/>
</dbReference>
<feature type="binding site" evidence="15">
    <location>
        <position position="53"/>
    </location>
    <ligand>
        <name>ATP</name>
        <dbReference type="ChEBI" id="CHEBI:30616"/>
    </ligand>
</feature>
<comment type="similarity">
    <text evidence="12">Belongs to the protein kinase superfamily. Ser/Thr protein kinase family. CDPK subfamily.</text>
</comment>
<dbReference type="FunFam" id="1.10.238.10:FF:000299">
    <property type="entry name" value="Uncharacterized protein"/>
    <property type="match status" value="1"/>
</dbReference>
<comment type="catalytic activity">
    <reaction evidence="13">
        <text>L-threonyl-[protein] + ATP = O-phospho-L-threonyl-[protein] + ADP + H(+)</text>
        <dbReference type="Rhea" id="RHEA:46608"/>
        <dbReference type="Rhea" id="RHEA-COMP:11060"/>
        <dbReference type="Rhea" id="RHEA-COMP:11605"/>
        <dbReference type="ChEBI" id="CHEBI:15378"/>
        <dbReference type="ChEBI" id="CHEBI:30013"/>
        <dbReference type="ChEBI" id="CHEBI:30616"/>
        <dbReference type="ChEBI" id="CHEBI:61977"/>
        <dbReference type="ChEBI" id="CHEBI:456216"/>
        <dbReference type="EC" id="2.7.11.1"/>
    </reaction>
</comment>
<evidence type="ECO:0000256" key="14">
    <source>
        <dbReference type="ARBA" id="ARBA00048679"/>
    </source>
</evidence>
<keyword evidence="20" id="KW-1185">Reference proteome</keyword>
<evidence type="ECO:0000256" key="13">
    <source>
        <dbReference type="ARBA" id="ARBA00047899"/>
    </source>
</evidence>
<dbReference type="SUPFAM" id="SSF47473">
    <property type="entry name" value="EF-hand"/>
    <property type="match status" value="1"/>
</dbReference>
<dbReference type="Proteomes" id="UP001162131">
    <property type="component" value="Unassembled WGS sequence"/>
</dbReference>
<evidence type="ECO:0000256" key="12">
    <source>
        <dbReference type="ARBA" id="ARBA00024334"/>
    </source>
</evidence>
<proteinExistence type="inferred from homology"/>
<dbReference type="PROSITE" id="PS50011">
    <property type="entry name" value="PROTEIN_KINASE_DOM"/>
    <property type="match status" value="1"/>
</dbReference>
<evidence type="ECO:0000256" key="16">
    <source>
        <dbReference type="RuleBase" id="RU000304"/>
    </source>
</evidence>
<evidence type="ECO:0000256" key="8">
    <source>
        <dbReference type="ARBA" id="ARBA00022741"/>
    </source>
</evidence>
<evidence type="ECO:0000256" key="4">
    <source>
        <dbReference type="ARBA" id="ARBA00022527"/>
    </source>
</evidence>
<comment type="catalytic activity">
    <reaction evidence="14">
        <text>L-seryl-[protein] + ATP = O-phospho-L-seryl-[protein] + ADP + H(+)</text>
        <dbReference type="Rhea" id="RHEA:17989"/>
        <dbReference type="Rhea" id="RHEA-COMP:9863"/>
        <dbReference type="Rhea" id="RHEA-COMP:11604"/>
        <dbReference type="ChEBI" id="CHEBI:15378"/>
        <dbReference type="ChEBI" id="CHEBI:29999"/>
        <dbReference type="ChEBI" id="CHEBI:30616"/>
        <dbReference type="ChEBI" id="CHEBI:83421"/>
        <dbReference type="ChEBI" id="CHEBI:456216"/>
        <dbReference type="EC" id="2.7.11.1"/>
    </reaction>
</comment>
<dbReference type="Gene3D" id="1.10.510.10">
    <property type="entry name" value="Transferase(Phosphotransferase) domain 1"/>
    <property type="match status" value="1"/>
</dbReference>
<keyword evidence="7" id="KW-0677">Repeat</keyword>
<dbReference type="GO" id="GO:0004674">
    <property type="term" value="F:protein serine/threonine kinase activity"/>
    <property type="evidence" value="ECO:0007669"/>
    <property type="project" value="UniProtKB-KW"/>
</dbReference>
<feature type="domain" description="EF-hand" evidence="18">
    <location>
        <begin position="323"/>
        <end position="358"/>
    </location>
</feature>
<dbReference type="PANTHER" id="PTHR24349">
    <property type="entry name" value="SERINE/THREONINE-PROTEIN KINASE"/>
    <property type="match status" value="1"/>
</dbReference>
<feature type="domain" description="Protein kinase" evidence="17">
    <location>
        <begin position="24"/>
        <end position="281"/>
    </location>
</feature>
<evidence type="ECO:0000256" key="2">
    <source>
        <dbReference type="ARBA" id="ARBA00011245"/>
    </source>
</evidence>
<organism evidence="19 20">
    <name type="scientific">Blepharisma stoltei</name>
    <dbReference type="NCBI Taxonomy" id="1481888"/>
    <lineage>
        <taxon>Eukaryota</taxon>
        <taxon>Sar</taxon>
        <taxon>Alveolata</taxon>
        <taxon>Ciliophora</taxon>
        <taxon>Postciliodesmatophora</taxon>
        <taxon>Heterotrichea</taxon>
        <taxon>Heterotrichida</taxon>
        <taxon>Blepharismidae</taxon>
        <taxon>Blepharisma</taxon>
    </lineage>
</organism>
<dbReference type="InterPro" id="IPR011992">
    <property type="entry name" value="EF-hand-dom_pair"/>
</dbReference>
<keyword evidence="9" id="KW-0418">Kinase</keyword>
<evidence type="ECO:0000256" key="9">
    <source>
        <dbReference type="ARBA" id="ARBA00022777"/>
    </source>
</evidence>
<keyword evidence="4 16" id="KW-0723">Serine/threonine-protein kinase</keyword>
<protein>
    <recommendedName>
        <fullName evidence="3">non-specific serine/threonine protein kinase</fullName>
        <ecNumber evidence="3">2.7.11.1</ecNumber>
    </recommendedName>
</protein>
<dbReference type="InterPro" id="IPR008271">
    <property type="entry name" value="Ser/Thr_kinase_AS"/>
</dbReference>
<dbReference type="FunFam" id="1.10.510.10:FF:000571">
    <property type="entry name" value="Maternal embryonic leucine zipper kinase"/>
    <property type="match status" value="1"/>
</dbReference>
<dbReference type="GO" id="GO:0005509">
    <property type="term" value="F:calcium ion binding"/>
    <property type="evidence" value="ECO:0007669"/>
    <property type="project" value="InterPro"/>
</dbReference>
<dbReference type="SMART" id="SM00220">
    <property type="entry name" value="S_TKc"/>
    <property type="match status" value="1"/>
</dbReference>
<dbReference type="Gene3D" id="3.30.200.20">
    <property type="entry name" value="Phosphorylase Kinase, domain 1"/>
    <property type="match status" value="1"/>
</dbReference>
<evidence type="ECO:0000259" key="18">
    <source>
        <dbReference type="PROSITE" id="PS50222"/>
    </source>
</evidence>
<dbReference type="PROSITE" id="PS00107">
    <property type="entry name" value="PROTEIN_KINASE_ATP"/>
    <property type="match status" value="1"/>
</dbReference>
<dbReference type="FunFam" id="3.30.200.20:FF:000315">
    <property type="entry name" value="Calcium-dependent protein kinase 3"/>
    <property type="match status" value="1"/>
</dbReference>
<accession>A0AAU9KBY0</accession>
<dbReference type="Pfam" id="PF13499">
    <property type="entry name" value="EF-hand_7"/>
    <property type="match status" value="2"/>
</dbReference>
<dbReference type="InterPro" id="IPR050205">
    <property type="entry name" value="CDPK_Ser/Thr_kinases"/>
</dbReference>
<dbReference type="PROSITE" id="PS50222">
    <property type="entry name" value="EF_HAND_2"/>
    <property type="match status" value="3"/>
</dbReference>
<evidence type="ECO:0000256" key="1">
    <source>
        <dbReference type="ARBA" id="ARBA00001946"/>
    </source>
</evidence>
<keyword evidence="10" id="KW-0106">Calcium</keyword>
<reference evidence="19" key="1">
    <citation type="submission" date="2021-09" db="EMBL/GenBank/DDBJ databases">
        <authorList>
            <consortium name="AG Swart"/>
            <person name="Singh M."/>
            <person name="Singh A."/>
            <person name="Seah K."/>
            <person name="Emmerich C."/>
        </authorList>
    </citation>
    <scope>NUCLEOTIDE SEQUENCE</scope>
    <source>
        <strain evidence="19">ATCC30299</strain>
    </source>
</reference>
<evidence type="ECO:0000256" key="5">
    <source>
        <dbReference type="ARBA" id="ARBA00022679"/>
    </source>
</evidence>
<dbReference type="InterPro" id="IPR000719">
    <property type="entry name" value="Prot_kinase_dom"/>
</dbReference>
<dbReference type="InterPro" id="IPR011009">
    <property type="entry name" value="Kinase-like_dom_sf"/>
</dbReference>
<dbReference type="EC" id="2.7.11.1" evidence="3"/>
<comment type="subunit">
    <text evidence="2">Monomer.</text>
</comment>